<dbReference type="Proteomes" id="UP000693672">
    <property type="component" value="Unassembled WGS sequence"/>
</dbReference>
<dbReference type="InterPro" id="IPR050896">
    <property type="entry name" value="Mito_lipid_metab_GTPase"/>
</dbReference>
<dbReference type="InterPro" id="IPR006073">
    <property type="entry name" value="GTP-bd"/>
</dbReference>
<organism evidence="2 3">
    <name type="scientific">Paenibacillus solanacearum</name>
    <dbReference type="NCBI Taxonomy" id="2048548"/>
    <lineage>
        <taxon>Bacteria</taxon>
        <taxon>Bacillati</taxon>
        <taxon>Bacillota</taxon>
        <taxon>Bacilli</taxon>
        <taxon>Bacillales</taxon>
        <taxon>Paenibacillaceae</taxon>
        <taxon>Paenibacillus</taxon>
    </lineage>
</organism>
<dbReference type="Pfam" id="PF21516">
    <property type="entry name" value="YqeH-like_C"/>
    <property type="match status" value="1"/>
</dbReference>
<dbReference type="InterPro" id="IPR019988">
    <property type="entry name" value="GTP-bd_ribosome_bgen_YqeH"/>
</dbReference>
<reference evidence="2" key="1">
    <citation type="submission" date="2021-06" db="EMBL/GenBank/DDBJ databases">
        <authorList>
            <person name="Criscuolo A."/>
        </authorList>
    </citation>
    <scope>NUCLEOTIDE SEQUENCE</scope>
    <source>
        <strain evidence="2">CIP111600</strain>
    </source>
</reference>
<dbReference type="PANTHER" id="PTHR46434">
    <property type="entry name" value="GENETIC INTERACTOR OF PROHIBITINS 3, MITOCHONDRIAL"/>
    <property type="match status" value="1"/>
</dbReference>
<dbReference type="PROSITE" id="PS51721">
    <property type="entry name" value="G_CP"/>
    <property type="match status" value="1"/>
</dbReference>
<dbReference type="GO" id="GO:0005525">
    <property type="term" value="F:GTP binding"/>
    <property type="evidence" value="ECO:0007669"/>
    <property type="project" value="InterPro"/>
</dbReference>
<dbReference type="PANTHER" id="PTHR46434:SF1">
    <property type="entry name" value="GENETIC INTERACTOR OF PROHIBITINS 3, MITOCHONDRIAL"/>
    <property type="match status" value="1"/>
</dbReference>
<dbReference type="Pfam" id="PF01926">
    <property type="entry name" value="MMR_HSR1"/>
    <property type="match status" value="1"/>
</dbReference>
<proteinExistence type="predicted"/>
<feature type="domain" description="CP-type G" evidence="1">
    <location>
        <begin position="67"/>
        <end position="230"/>
    </location>
</feature>
<evidence type="ECO:0000313" key="2">
    <source>
        <dbReference type="EMBL" id="CAG7639902.1"/>
    </source>
</evidence>
<dbReference type="EMBL" id="CAJVAS010000020">
    <property type="protein sequence ID" value="CAG7639902.1"/>
    <property type="molecule type" value="Genomic_DNA"/>
</dbReference>
<dbReference type="CDD" id="cd01855">
    <property type="entry name" value="YqeH"/>
    <property type="match status" value="1"/>
</dbReference>
<keyword evidence="3" id="KW-1185">Reference proteome</keyword>
<gene>
    <name evidence="2" type="primary">yqeH</name>
    <name evidence="2" type="ORF">PAESOLCIP111_04081</name>
</gene>
<dbReference type="AlphaFoldDB" id="A0A916K7A0"/>
<dbReference type="InterPro" id="IPR048422">
    <property type="entry name" value="NOA1/YqeH-like_C"/>
</dbReference>
<protein>
    <recommendedName>
        <fullName evidence="1">CP-type G domain-containing protein</fullName>
    </recommendedName>
</protein>
<dbReference type="RefSeq" id="WP_218093810.1">
    <property type="nucleotide sequence ID" value="NZ_CAJVAS010000020.1"/>
</dbReference>
<name>A0A916K7A0_9BACL</name>
<evidence type="ECO:0000259" key="1">
    <source>
        <dbReference type="PROSITE" id="PS51721"/>
    </source>
</evidence>
<dbReference type="NCBIfam" id="TIGR03597">
    <property type="entry name" value="GTPase_YqeH"/>
    <property type="match status" value="1"/>
</dbReference>
<comment type="caution">
    <text evidence="2">The sequence shown here is derived from an EMBL/GenBank/DDBJ whole genome shotgun (WGS) entry which is preliminary data.</text>
</comment>
<sequence>MSDRKDTTAADIRCAGCGVLLQHEDASLLGYTPEKAMSREPIICQRCFRIKNYNEASGITLNQDDFLKLLTHVGSTQSLVVNIVDLFDFEGSMISGLPRFVGNNPIVLVVNKIDLLPKVTNYNRIVNWVQRQAKEAGLKVVEVVLCSAKKNMGFERVIEVLDQHRHGRDIYVVGATNVGKSTLINRLIRDYSDLDAELTTSQYPGTTLDLVRIPLDDGSSIIDTPGIVYKHRLTELVNKKDLMKLMPAGPIKPVVFQLNEKQTIFFGSLARFDFIQGERQSFTFYVSNAVTAHRTKLERADALYDEHKGELLSPPVKADLDELPKLTKHAIRIPKGSDVDVSISGLGWIKVNSQAGAELAIHAPKGVKVAVRESLI</sequence>
<dbReference type="InterPro" id="IPR030378">
    <property type="entry name" value="G_CP_dom"/>
</dbReference>
<accession>A0A916K7A0</accession>
<evidence type="ECO:0000313" key="3">
    <source>
        <dbReference type="Proteomes" id="UP000693672"/>
    </source>
</evidence>